<comment type="caution">
    <text evidence="7">The sequence shown here is derived from an EMBL/GenBank/DDBJ whole genome shotgun (WGS) entry which is preliminary data.</text>
</comment>
<dbReference type="InterPro" id="IPR036188">
    <property type="entry name" value="FAD/NAD-bd_sf"/>
</dbReference>
<evidence type="ECO:0000259" key="5">
    <source>
        <dbReference type="Pfam" id="PF01494"/>
    </source>
</evidence>
<comment type="similarity">
    <text evidence="1">Belongs to the PheA/TfdB FAD monooxygenase family.</text>
</comment>
<feature type="domain" description="Phenol hydroxylase-like C-terminal dimerisation" evidence="6">
    <location>
        <begin position="427"/>
        <end position="639"/>
    </location>
</feature>
<keyword evidence="3" id="KW-0274">FAD</keyword>
<evidence type="ECO:0000259" key="6">
    <source>
        <dbReference type="Pfam" id="PF07976"/>
    </source>
</evidence>
<keyword evidence="4" id="KW-0560">Oxidoreductase</keyword>
<evidence type="ECO:0000256" key="3">
    <source>
        <dbReference type="ARBA" id="ARBA00022827"/>
    </source>
</evidence>
<dbReference type="InterPro" id="IPR012941">
    <property type="entry name" value="Phe_hydrox_C_dim_dom"/>
</dbReference>
<dbReference type="AlphaFoldDB" id="A0A8H7PGG5"/>
<dbReference type="InterPro" id="IPR002938">
    <property type="entry name" value="FAD-bd"/>
</dbReference>
<evidence type="ECO:0008006" key="9">
    <source>
        <dbReference type="Google" id="ProtNLM"/>
    </source>
</evidence>
<dbReference type="Gene3D" id="3.50.50.60">
    <property type="entry name" value="FAD/NAD(P)-binding domain"/>
    <property type="match status" value="1"/>
</dbReference>
<name>A0A8H7PGG5_9FUNG</name>
<keyword evidence="8" id="KW-1185">Reference proteome</keyword>
<dbReference type="OrthoDB" id="1716816at2759"/>
<dbReference type="SUPFAM" id="SSF54373">
    <property type="entry name" value="FAD-linked reductases, C-terminal domain"/>
    <property type="match status" value="1"/>
</dbReference>
<dbReference type="PRINTS" id="PR00420">
    <property type="entry name" value="RNGMNOXGNASE"/>
</dbReference>
<evidence type="ECO:0000256" key="1">
    <source>
        <dbReference type="ARBA" id="ARBA00007801"/>
    </source>
</evidence>
<dbReference type="Gene3D" id="3.30.9.10">
    <property type="entry name" value="D-Amino Acid Oxidase, subunit A, domain 2"/>
    <property type="match status" value="1"/>
</dbReference>
<dbReference type="Gene3D" id="3.40.30.20">
    <property type="match status" value="1"/>
</dbReference>
<dbReference type="EMBL" id="JAEPRA010000019">
    <property type="protein sequence ID" value="KAG2173448.1"/>
    <property type="molecule type" value="Genomic_DNA"/>
</dbReference>
<dbReference type="InterPro" id="IPR036249">
    <property type="entry name" value="Thioredoxin-like_sf"/>
</dbReference>
<dbReference type="PANTHER" id="PTHR43004">
    <property type="entry name" value="TRK SYSTEM POTASSIUM UPTAKE PROTEIN"/>
    <property type="match status" value="1"/>
</dbReference>
<gene>
    <name evidence="7" type="ORF">INT44_008800</name>
</gene>
<reference evidence="7" key="1">
    <citation type="submission" date="2020-12" db="EMBL/GenBank/DDBJ databases">
        <title>Metabolic potential, ecology and presence of endohyphal bacteria is reflected in genomic diversity of Mucoromycotina.</title>
        <authorList>
            <person name="Muszewska A."/>
            <person name="Okrasinska A."/>
            <person name="Steczkiewicz K."/>
            <person name="Drgas O."/>
            <person name="Orlowska M."/>
            <person name="Perlinska-Lenart U."/>
            <person name="Aleksandrzak-Piekarczyk T."/>
            <person name="Szatraj K."/>
            <person name="Zielenkiewicz U."/>
            <person name="Pilsyk S."/>
            <person name="Malc E."/>
            <person name="Mieczkowski P."/>
            <person name="Kruszewska J.S."/>
            <person name="Biernat P."/>
            <person name="Pawlowska J."/>
        </authorList>
    </citation>
    <scope>NUCLEOTIDE SEQUENCE</scope>
    <source>
        <strain evidence="7">WA0000051536</strain>
    </source>
</reference>
<feature type="domain" description="FAD-binding" evidence="5">
    <location>
        <begin position="11"/>
        <end position="382"/>
    </location>
</feature>
<dbReference type="GO" id="GO:0071949">
    <property type="term" value="F:FAD binding"/>
    <property type="evidence" value="ECO:0007669"/>
    <property type="project" value="InterPro"/>
</dbReference>
<dbReference type="SUPFAM" id="SSF51905">
    <property type="entry name" value="FAD/NAD(P)-binding domain"/>
    <property type="match status" value="1"/>
</dbReference>
<dbReference type="SUPFAM" id="SSF52833">
    <property type="entry name" value="Thioredoxin-like"/>
    <property type="match status" value="1"/>
</dbReference>
<sequence>MVAKQDYNSHVTVLIVGAGPAGAFLASNLARLGLQFRLIDKLKVHTTGRAIGVVARTLEVLEQVIGPEITHNLVNNGHQVKEQGFWRNGKLTKKTESWDCDSLYNYYLIHPQLGIEDALQKDIQKFGQEVEFGVRLVDVSVPADPEEPILCTLKHEETGELEHMTCKYLIGADGAHSFVRRSMGITTLGDTPNMVWGIVDAVVKTDFGAIEQSNILYTDKGTAVAFHWGNGITRLAMYLGSPDLAKDVANYRDIRNYLSIDQFLEKITTAFTDSGFSLEIGEVKWFSIFKIQEKISADWFAADGRVILVGDACHTHSPGGGLGMQAANNSINTGCCMTNSGIMDSYNLAWKLKLMESGLADKSILNTYMQERREVAEQFIETSAKIIRVMSNMTPANTSPGLNSSYEKELALLYKRNGANITVGPSYNANEICWDGSGSIERNYAFWKSATTVRPGQRAPDVFDLRQYNLKSQTKSDPLRLFTITKYPGIFNIMVFTNDLNDEVQYNLSSWSAHLEESDAFYTKYKYKRGDLFAFHTVTTADVSVIDNTSDHVNRFVSTHSTIILDRKNQDDADNNGEVMYGSTFLTAAEMREQSAHAKYGIPSDENGVIIVLRPDGYIACVVCLEDWAHLDEYFDGILGGNPFASANEDALY</sequence>
<dbReference type="InterPro" id="IPR038220">
    <property type="entry name" value="PHOX_C_sf"/>
</dbReference>
<evidence type="ECO:0000256" key="4">
    <source>
        <dbReference type="ARBA" id="ARBA00023002"/>
    </source>
</evidence>
<accession>A0A8H7PGG5</accession>
<proteinExistence type="inferred from homology"/>
<evidence type="ECO:0000256" key="2">
    <source>
        <dbReference type="ARBA" id="ARBA00022630"/>
    </source>
</evidence>
<dbReference type="PANTHER" id="PTHR43004:SF4">
    <property type="entry name" value="FAD-BINDING DOMAIN-CONTAINING PROTEIN"/>
    <property type="match status" value="1"/>
</dbReference>
<dbReference type="Pfam" id="PF01494">
    <property type="entry name" value="FAD_binding_3"/>
    <property type="match status" value="1"/>
</dbReference>
<keyword evidence="2" id="KW-0285">Flavoprotein</keyword>
<dbReference type="Proteomes" id="UP000612746">
    <property type="component" value="Unassembled WGS sequence"/>
</dbReference>
<protein>
    <recommendedName>
        <fullName evidence="9">FAD-binding domain-containing protein</fullName>
    </recommendedName>
</protein>
<dbReference type="Pfam" id="PF07976">
    <property type="entry name" value="Phe_hydrox_dim"/>
    <property type="match status" value="1"/>
</dbReference>
<evidence type="ECO:0000313" key="7">
    <source>
        <dbReference type="EMBL" id="KAG2173448.1"/>
    </source>
</evidence>
<dbReference type="GO" id="GO:0016709">
    <property type="term" value="F:oxidoreductase activity, acting on paired donors, with incorporation or reduction of molecular oxygen, NAD(P)H as one donor, and incorporation of one atom of oxygen"/>
    <property type="evidence" value="ECO:0007669"/>
    <property type="project" value="UniProtKB-ARBA"/>
</dbReference>
<organism evidence="7 8">
    <name type="scientific">Umbelopsis vinacea</name>
    <dbReference type="NCBI Taxonomy" id="44442"/>
    <lineage>
        <taxon>Eukaryota</taxon>
        <taxon>Fungi</taxon>
        <taxon>Fungi incertae sedis</taxon>
        <taxon>Mucoromycota</taxon>
        <taxon>Mucoromycotina</taxon>
        <taxon>Umbelopsidomycetes</taxon>
        <taxon>Umbelopsidales</taxon>
        <taxon>Umbelopsidaceae</taxon>
        <taxon>Umbelopsis</taxon>
    </lineage>
</organism>
<dbReference type="InterPro" id="IPR050641">
    <property type="entry name" value="RIFMO-like"/>
</dbReference>
<evidence type="ECO:0000313" key="8">
    <source>
        <dbReference type="Proteomes" id="UP000612746"/>
    </source>
</evidence>